<evidence type="ECO:0000256" key="1">
    <source>
        <dbReference type="SAM" id="MobiDB-lite"/>
    </source>
</evidence>
<feature type="compositionally biased region" description="Polar residues" evidence="1">
    <location>
        <begin position="1057"/>
        <end position="1069"/>
    </location>
</feature>
<feature type="transmembrane region" description="Helical" evidence="2">
    <location>
        <begin position="207"/>
        <end position="228"/>
    </location>
</feature>
<feature type="transmembrane region" description="Helical" evidence="2">
    <location>
        <begin position="369"/>
        <end position="386"/>
    </location>
</feature>
<feature type="compositionally biased region" description="Basic and acidic residues" evidence="1">
    <location>
        <begin position="1108"/>
        <end position="1127"/>
    </location>
</feature>
<evidence type="ECO:0000256" key="2">
    <source>
        <dbReference type="SAM" id="Phobius"/>
    </source>
</evidence>
<dbReference type="Proteomes" id="UP001595791">
    <property type="component" value="Unassembled WGS sequence"/>
</dbReference>
<feature type="transmembrane region" description="Helical" evidence="2">
    <location>
        <begin position="240"/>
        <end position="258"/>
    </location>
</feature>
<dbReference type="PANTHER" id="PTHR10728">
    <property type="entry name" value="CYTOSOLIC PHOSPHOLIPASE A2"/>
    <property type="match status" value="1"/>
</dbReference>
<feature type="transmembrane region" description="Helical" evidence="2">
    <location>
        <begin position="333"/>
        <end position="357"/>
    </location>
</feature>
<reference evidence="4" key="1">
    <citation type="journal article" date="2019" name="Int. J. Syst. Evol. Microbiol.">
        <title>The Global Catalogue of Microorganisms (GCM) 10K type strain sequencing project: providing services to taxonomists for standard genome sequencing and annotation.</title>
        <authorList>
            <consortium name="The Broad Institute Genomics Platform"/>
            <consortium name="The Broad Institute Genome Sequencing Center for Infectious Disease"/>
            <person name="Wu L."/>
            <person name="Ma J."/>
        </authorList>
    </citation>
    <scope>NUCLEOTIDE SEQUENCE [LARGE SCALE GENOMIC DNA]</scope>
    <source>
        <strain evidence="4">LMG 29894</strain>
    </source>
</reference>
<dbReference type="PANTHER" id="PTHR10728:SF40">
    <property type="entry name" value="PATATIN FAMILY PROTEIN"/>
    <property type="match status" value="1"/>
</dbReference>
<gene>
    <name evidence="3" type="ORF">ACFOW7_06190</name>
</gene>
<keyword evidence="4" id="KW-1185">Reference proteome</keyword>
<keyword evidence="2" id="KW-0812">Transmembrane</keyword>
<feature type="transmembrane region" description="Helical" evidence="2">
    <location>
        <begin position="149"/>
        <end position="171"/>
    </location>
</feature>
<keyword evidence="2" id="KW-1133">Transmembrane helix</keyword>
<dbReference type="Gene3D" id="3.40.1090.10">
    <property type="entry name" value="Cytosolic phospholipase A2 catalytic domain"/>
    <property type="match status" value="1"/>
</dbReference>
<feature type="transmembrane region" description="Helical" evidence="2">
    <location>
        <begin position="278"/>
        <end position="303"/>
    </location>
</feature>
<evidence type="ECO:0000313" key="3">
    <source>
        <dbReference type="EMBL" id="MFC4158947.1"/>
    </source>
</evidence>
<organism evidence="3 4">
    <name type="scientific">Chitinimonas lacunae</name>
    <dbReference type="NCBI Taxonomy" id="1963018"/>
    <lineage>
        <taxon>Bacteria</taxon>
        <taxon>Pseudomonadati</taxon>
        <taxon>Pseudomonadota</taxon>
        <taxon>Betaproteobacteria</taxon>
        <taxon>Neisseriales</taxon>
        <taxon>Chitinibacteraceae</taxon>
        <taxon>Chitinimonas</taxon>
    </lineage>
</organism>
<protein>
    <recommendedName>
        <fullName evidence="5">PNPLA domain-containing protein</fullName>
    </recommendedName>
</protein>
<dbReference type="SUPFAM" id="SSF52151">
    <property type="entry name" value="FabD/lysophospholipase-like"/>
    <property type="match status" value="2"/>
</dbReference>
<keyword evidence="2" id="KW-0472">Membrane</keyword>
<sequence length="1241" mass="135952">MDKLSSRDSIRELWIERRRRLPEAEQAHLSERPWGLALSGGGIRSATFCFGLVKALAQNGLLHRFDLLSTVSGGGYIGATVGMLFHREGQKGEAAQPLEVERGLAGAETRWFTAWLRANGRYLIPGGTRDMLFAAASFGRNLFAIHVELAFLFIVLGCLLVGFDLAVWQWADCVFRDGGCWPREGKNWLAAWNGSALLGVLSGWPTIWLLLPFIVWVGLVLACCFWAIPAETGGRVGKQYVVTAVAMVLGIALLLRHATPWLDGQLEHITGSLPLPTVLVVVLIALMLAWLCGISMAFVFCYLACPRSGKGTAAAAPPKPAVRFTIDVLRNRLTAALSVTLMAGLVVLGLGVIDYLAWHLGNLEAREQGTFGLGVGVLAVVLRAVLPKVADLPKSLTPGVRSGAMGLIGYAGLLVLSMVAIFWISLVHDLTSSVLFSSRPVSLQFDPAWEWLGWLFIPTLLWIAVSADNREFLNRSSLYLFYRARLVRSYLGATNPDRFGAEPLTAFPETLGSGAVVAVNRVQPGDDLPMCQYQPHRSGGPVHLLNVCINQSHDPKGCLFNRDRKGLLLTVGPEGWMSTQEQGWFRPHDPATLTLGSWVAISGAAVAPGLGASTRLGVAALLTLAGIRLGYWWDSIGMEDKKVDFRQPLGKYRQLLSELFGRFDGKQRRNWFLSDGGHFENTGVYPLLREECELIVLADCGADPRYAFGDLENLLRKARIDLQVDITFLRPKEPDQALRDIFGSLNDVASADSYACLALARIDYRRSGKRGFMVIVKPNMCHGSSVDLVNFKADNPLFPQEPTTDQFFSEAQWESYFQLGNTIGKNIELKQLKDVCRFADDCFMDDDGAVLVQDANGRKTLQFSTKRLSSRIASTGVVSASVSLGAAASVGLALWQTVSTELNENQVEGRINPEVLKSLSDLFGKSASEQTAVADARLGEMATALLHVGDAVCNERNLAAFKQSNLMTLMVQQTKRSCAAVSSHHPSCQALLDDDQLPRCLQSEPGVICSPRYWARDYRIDTQTKANCWLPVLSHPRPVATQAASEKKVTDSLPATDASTTISPPSKKSASGEVTVPPLPQTAGNTAAPRPKDKSGATEAPRSAVPDKPGEDSMEKPGTPVREKPECRGQTVYLQIYGPELRSQVRKLRRYWKQLGPSVPPIEDVWDTANRSGLRRPQPFPLPTVIYYTEASYRCAAALQPAGTQIEWKLVKLPQDRNNRKNIIEVWIPPSSKVFPDEAPD</sequence>
<evidence type="ECO:0008006" key="5">
    <source>
        <dbReference type="Google" id="ProtNLM"/>
    </source>
</evidence>
<dbReference type="InterPro" id="IPR016035">
    <property type="entry name" value="Acyl_Trfase/lysoPLipase"/>
</dbReference>
<comment type="caution">
    <text evidence="3">The sequence shown here is derived from an EMBL/GenBank/DDBJ whole genome shotgun (WGS) entry which is preliminary data.</text>
</comment>
<feature type="region of interest" description="Disordered" evidence="1">
    <location>
        <begin position="1041"/>
        <end position="1127"/>
    </location>
</feature>
<accession>A0ABV8MPH1</accession>
<proteinExistence type="predicted"/>
<evidence type="ECO:0000313" key="4">
    <source>
        <dbReference type="Proteomes" id="UP001595791"/>
    </source>
</evidence>
<dbReference type="EMBL" id="JBHSBU010000001">
    <property type="protein sequence ID" value="MFC4158947.1"/>
    <property type="molecule type" value="Genomic_DNA"/>
</dbReference>
<dbReference type="RefSeq" id="WP_378162172.1">
    <property type="nucleotide sequence ID" value="NZ_JBHSBU010000001.1"/>
</dbReference>
<name>A0ABV8MPH1_9NEIS</name>
<feature type="transmembrane region" description="Helical" evidence="2">
    <location>
        <begin position="407"/>
        <end position="428"/>
    </location>
</feature>